<proteinExistence type="predicted"/>
<keyword evidence="2" id="KW-0732">Signal</keyword>
<dbReference type="PROSITE" id="PS51257">
    <property type="entry name" value="PROKAR_LIPOPROTEIN"/>
    <property type="match status" value="1"/>
</dbReference>
<evidence type="ECO:0000313" key="4">
    <source>
        <dbReference type="Proteomes" id="UP000758168"/>
    </source>
</evidence>
<dbReference type="EMBL" id="JAGIOB010000001">
    <property type="protein sequence ID" value="MBP2416195.1"/>
    <property type="molecule type" value="Genomic_DNA"/>
</dbReference>
<evidence type="ECO:0000256" key="2">
    <source>
        <dbReference type="SAM" id="SignalP"/>
    </source>
</evidence>
<sequence>MSPRTTPRLASLALATALLGGVLSGCGTAPWNEGDEQAAPAAPVSATPSVTPSPTPTAKLVNDLAKGSAKRTLTAGGVEVAVTYYSELALDRWSPEATKPLNVALTASFPDGSEQDIYLRSVEARVDVAGEDGPLPAAEPLTDQADVDPGYLVTEPSSYSEVLTLPALDPAARSVTLNLTYELLAQSAPKSKRYLKQTASDTLEIALATT</sequence>
<name>A0ABS4Z624_9ACTN</name>
<dbReference type="Proteomes" id="UP000758168">
    <property type="component" value="Unassembled WGS sequence"/>
</dbReference>
<feature type="signal peptide" evidence="2">
    <location>
        <begin position="1"/>
        <end position="29"/>
    </location>
</feature>
<organism evidence="3 4">
    <name type="scientific">Microlunatus capsulatus</name>
    <dbReference type="NCBI Taxonomy" id="99117"/>
    <lineage>
        <taxon>Bacteria</taxon>
        <taxon>Bacillati</taxon>
        <taxon>Actinomycetota</taxon>
        <taxon>Actinomycetes</taxon>
        <taxon>Propionibacteriales</taxon>
        <taxon>Propionibacteriaceae</taxon>
        <taxon>Microlunatus</taxon>
    </lineage>
</organism>
<feature type="compositionally biased region" description="Low complexity" evidence="1">
    <location>
        <begin position="38"/>
        <end position="55"/>
    </location>
</feature>
<feature type="chain" id="PRO_5045835882" evidence="2">
    <location>
        <begin position="30"/>
        <end position="210"/>
    </location>
</feature>
<evidence type="ECO:0000313" key="3">
    <source>
        <dbReference type="EMBL" id="MBP2416195.1"/>
    </source>
</evidence>
<accession>A0ABS4Z624</accession>
<protein>
    <submittedName>
        <fullName evidence="3">Uncharacterized protein</fullName>
    </submittedName>
</protein>
<keyword evidence="4" id="KW-1185">Reference proteome</keyword>
<dbReference type="RefSeq" id="WP_210053751.1">
    <property type="nucleotide sequence ID" value="NZ_BAAAMH010000012.1"/>
</dbReference>
<evidence type="ECO:0000256" key="1">
    <source>
        <dbReference type="SAM" id="MobiDB-lite"/>
    </source>
</evidence>
<feature type="region of interest" description="Disordered" evidence="1">
    <location>
        <begin position="30"/>
        <end position="55"/>
    </location>
</feature>
<gene>
    <name evidence="3" type="ORF">JOF54_001117</name>
</gene>
<comment type="caution">
    <text evidence="3">The sequence shown here is derived from an EMBL/GenBank/DDBJ whole genome shotgun (WGS) entry which is preliminary data.</text>
</comment>
<reference evidence="3 4" key="1">
    <citation type="submission" date="2021-03" db="EMBL/GenBank/DDBJ databases">
        <title>Sequencing the genomes of 1000 actinobacteria strains.</title>
        <authorList>
            <person name="Klenk H.-P."/>
        </authorList>
    </citation>
    <scope>NUCLEOTIDE SEQUENCE [LARGE SCALE GENOMIC DNA]</scope>
    <source>
        <strain evidence="3 4">DSM 12936</strain>
    </source>
</reference>